<gene>
    <name evidence="2" type="primary">sdaC_2</name>
    <name evidence="2" type="ORF">NCTC10975_00473</name>
</gene>
<proteinExistence type="predicted"/>
<protein>
    <submittedName>
        <fullName evidence="2">Serine transporter</fullName>
    </submittedName>
</protein>
<organism evidence="2 3">
    <name type="scientific">Proteus mirabilis</name>
    <dbReference type="NCBI Taxonomy" id="584"/>
    <lineage>
        <taxon>Bacteria</taxon>
        <taxon>Pseudomonadati</taxon>
        <taxon>Pseudomonadota</taxon>
        <taxon>Gammaproteobacteria</taxon>
        <taxon>Enterobacterales</taxon>
        <taxon>Morganellaceae</taxon>
        <taxon>Proteus</taxon>
    </lineage>
</organism>
<keyword evidence="1" id="KW-0812">Transmembrane</keyword>
<evidence type="ECO:0000313" key="3">
    <source>
        <dbReference type="Proteomes" id="UP000251485"/>
    </source>
</evidence>
<accession>A0A2X2BI64</accession>
<dbReference type="EMBL" id="UAUE01000003">
    <property type="protein sequence ID" value="SPY94138.1"/>
    <property type="molecule type" value="Genomic_DNA"/>
</dbReference>
<evidence type="ECO:0000256" key="1">
    <source>
        <dbReference type="SAM" id="Phobius"/>
    </source>
</evidence>
<sequence>MDTTKAGSIAQGNTQSDYKTWRKSDTVWMLGLYGTAIGALAFCFYLSMPGLVA</sequence>
<feature type="transmembrane region" description="Helical" evidence="1">
    <location>
        <begin position="27"/>
        <end position="48"/>
    </location>
</feature>
<dbReference type="Proteomes" id="UP000251485">
    <property type="component" value="Unassembled WGS sequence"/>
</dbReference>
<name>A0A2X2BI64_PROMI</name>
<reference evidence="2 3" key="1">
    <citation type="submission" date="2018-06" db="EMBL/GenBank/DDBJ databases">
        <authorList>
            <consortium name="Pathogen Informatics"/>
            <person name="Doyle S."/>
        </authorList>
    </citation>
    <scope>NUCLEOTIDE SEQUENCE [LARGE SCALE GENOMIC DNA]</scope>
    <source>
        <strain evidence="2 3">NCTC10975</strain>
    </source>
</reference>
<keyword evidence="1" id="KW-1133">Transmembrane helix</keyword>
<evidence type="ECO:0000313" key="2">
    <source>
        <dbReference type="EMBL" id="SPY94138.1"/>
    </source>
</evidence>
<dbReference type="AlphaFoldDB" id="A0A2X2BI64"/>
<keyword evidence="1" id="KW-0472">Membrane</keyword>